<sequence>MGRGGLVVRSPPRDRRVPDSKPDFTKEPPCKRVWHTSNPSGPNALPPERSGSLERGYRLRCHPRHLTTTQNYKVRSKIAFVLLQNRK</sequence>
<evidence type="ECO:0000256" key="1">
    <source>
        <dbReference type="SAM" id="MobiDB-lite"/>
    </source>
</evidence>
<reference evidence="2 3" key="1">
    <citation type="journal article" date="2019" name="Sci. Rep.">
        <title>Orb-weaving spider Araneus ventricosus genome elucidates the spidroin gene catalogue.</title>
        <authorList>
            <person name="Kono N."/>
            <person name="Nakamura H."/>
            <person name="Ohtoshi R."/>
            <person name="Moran D.A.P."/>
            <person name="Shinohara A."/>
            <person name="Yoshida Y."/>
            <person name="Fujiwara M."/>
            <person name="Mori M."/>
            <person name="Tomita M."/>
            <person name="Arakawa K."/>
        </authorList>
    </citation>
    <scope>NUCLEOTIDE SEQUENCE [LARGE SCALE GENOMIC DNA]</scope>
</reference>
<dbReference type="EMBL" id="BGPR01000914">
    <property type="protein sequence ID" value="GBM40023.1"/>
    <property type="molecule type" value="Genomic_DNA"/>
</dbReference>
<comment type="caution">
    <text evidence="2">The sequence shown here is derived from an EMBL/GenBank/DDBJ whole genome shotgun (WGS) entry which is preliminary data.</text>
</comment>
<dbReference type="AlphaFoldDB" id="A0A4Y2FEP6"/>
<accession>A0A4Y2FEP6</accession>
<feature type="compositionally biased region" description="Basic and acidic residues" evidence="1">
    <location>
        <begin position="11"/>
        <end position="30"/>
    </location>
</feature>
<dbReference type="Proteomes" id="UP000499080">
    <property type="component" value="Unassembled WGS sequence"/>
</dbReference>
<protein>
    <submittedName>
        <fullName evidence="2">Uncharacterized protein</fullName>
    </submittedName>
</protein>
<evidence type="ECO:0000313" key="3">
    <source>
        <dbReference type="Proteomes" id="UP000499080"/>
    </source>
</evidence>
<evidence type="ECO:0000313" key="2">
    <source>
        <dbReference type="EMBL" id="GBM40023.1"/>
    </source>
</evidence>
<gene>
    <name evidence="2" type="ORF">AVEN_250496_1</name>
</gene>
<keyword evidence="3" id="KW-1185">Reference proteome</keyword>
<organism evidence="2 3">
    <name type="scientific">Araneus ventricosus</name>
    <name type="common">Orbweaver spider</name>
    <name type="synonym">Epeira ventricosa</name>
    <dbReference type="NCBI Taxonomy" id="182803"/>
    <lineage>
        <taxon>Eukaryota</taxon>
        <taxon>Metazoa</taxon>
        <taxon>Ecdysozoa</taxon>
        <taxon>Arthropoda</taxon>
        <taxon>Chelicerata</taxon>
        <taxon>Arachnida</taxon>
        <taxon>Araneae</taxon>
        <taxon>Araneomorphae</taxon>
        <taxon>Entelegynae</taxon>
        <taxon>Araneoidea</taxon>
        <taxon>Araneidae</taxon>
        <taxon>Araneus</taxon>
    </lineage>
</organism>
<name>A0A4Y2FEP6_ARAVE</name>
<feature type="region of interest" description="Disordered" evidence="1">
    <location>
        <begin position="1"/>
        <end position="53"/>
    </location>
</feature>
<proteinExistence type="predicted"/>